<dbReference type="OrthoDB" id="9771372at2"/>
<comment type="caution">
    <text evidence="9">The sequence shown here is derived from an EMBL/GenBank/DDBJ whole genome shotgun (WGS) entry which is preliminary data.</text>
</comment>
<dbReference type="FunFam" id="3.40.50.300:FF:000006">
    <property type="entry name" value="DNA-binding transcriptional regulator NtrC"/>
    <property type="match status" value="1"/>
</dbReference>
<evidence type="ECO:0000313" key="9">
    <source>
        <dbReference type="EMBL" id="RNB90028.1"/>
    </source>
</evidence>
<keyword evidence="1" id="KW-0547">Nucleotide-binding</keyword>
<proteinExistence type="predicted"/>
<keyword evidence="2" id="KW-0058">Aromatic hydrocarbons catabolism</keyword>
<dbReference type="Gene3D" id="1.10.8.60">
    <property type="match status" value="1"/>
</dbReference>
<dbReference type="SUPFAM" id="SSF46689">
    <property type="entry name" value="Homeodomain-like"/>
    <property type="match status" value="1"/>
</dbReference>
<evidence type="ECO:0000256" key="4">
    <source>
        <dbReference type="ARBA" id="ARBA00023015"/>
    </source>
</evidence>
<feature type="domain" description="Sigma-54 factor interaction" evidence="8">
    <location>
        <begin position="44"/>
        <end position="273"/>
    </location>
</feature>
<dbReference type="SMART" id="SM00382">
    <property type="entry name" value="AAA"/>
    <property type="match status" value="1"/>
</dbReference>
<dbReference type="AlphaFoldDB" id="A0A3M8DPI0"/>
<dbReference type="PROSITE" id="PS00688">
    <property type="entry name" value="SIGMA54_INTERACT_3"/>
    <property type="match status" value="1"/>
</dbReference>
<keyword evidence="10" id="KW-1185">Reference proteome</keyword>
<dbReference type="GO" id="GO:0003677">
    <property type="term" value="F:DNA binding"/>
    <property type="evidence" value="ECO:0007669"/>
    <property type="project" value="UniProtKB-KW"/>
</dbReference>
<evidence type="ECO:0000259" key="8">
    <source>
        <dbReference type="PROSITE" id="PS50045"/>
    </source>
</evidence>
<dbReference type="PROSITE" id="PS00675">
    <property type="entry name" value="SIGMA54_INTERACT_1"/>
    <property type="match status" value="1"/>
</dbReference>
<dbReference type="Pfam" id="PF00158">
    <property type="entry name" value="Sigma54_activat"/>
    <property type="match status" value="1"/>
</dbReference>
<dbReference type="InterPro" id="IPR003593">
    <property type="entry name" value="AAA+_ATPase"/>
</dbReference>
<dbReference type="InterPro" id="IPR058031">
    <property type="entry name" value="AAA_lid_NorR"/>
</dbReference>
<reference evidence="9 10" key="1">
    <citation type="submission" date="2018-10" db="EMBL/GenBank/DDBJ databases">
        <title>Phylogenomics of Brevibacillus.</title>
        <authorList>
            <person name="Dunlap C."/>
        </authorList>
    </citation>
    <scope>NUCLEOTIDE SEQUENCE [LARGE SCALE GENOMIC DNA]</scope>
    <source>
        <strain evidence="9 10">JCM 15716</strain>
    </source>
</reference>
<protein>
    <recommendedName>
        <fullName evidence="7">HTH-type transcriptional regulatory protein TyrR</fullName>
    </recommendedName>
</protein>
<gene>
    <name evidence="9" type="ORF">EDM56_11385</name>
</gene>
<dbReference type="Pfam" id="PF25601">
    <property type="entry name" value="AAA_lid_14"/>
    <property type="match status" value="1"/>
</dbReference>
<dbReference type="EMBL" id="RHHQ01000008">
    <property type="protein sequence ID" value="RNB90028.1"/>
    <property type="molecule type" value="Genomic_DNA"/>
</dbReference>
<dbReference type="PROSITE" id="PS00676">
    <property type="entry name" value="SIGMA54_INTERACT_2"/>
    <property type="match status" value="1"/>
</dbReference>
<dbReference type="Pfam" id="PF18024">
    <property type="entry name" value="HTH_50"/>
    <property type="match status" value="1"/>
</dbReference>
<keyword evidence="4" id="KW-0805">Transcription regulation</keyword>
<name>A0A3M8DPI0_9BACL</name>
<dbReference type="InterPro" id="IPR002078">
    <property type="entry name" value="Sigma_54_int"/>
</dbReference>
<evidence type="ECO:0000256" key="2">
    <source>
        <dbReference type="ARBA" id="ARBA00022797"/>
    </source>
</evidence>
<keyword evidence="3" id="KW-0067">ATP-binding</keyword>
<evidence type="ECO:0000256" key="7">
    <source>
        <dbReference type="ARBA" id="ARBA00029500"/>
    </source>
</evidence>
<evidence type="ECO:0000313" key="10">
    <source>
        <dbReference type="Proteomes" id="UP000271031"/>
    </source>
</evidence>
<dbReference type="InterPro" id="IPR027417">
    <property type="entry name" value="P-loop_NTPase"/>
</dbReference>
<dbReference type="Gene3D" id="1.10.10.60">
    <property type="entry name" value="Homeodomain-like"/>
    <property type="match status" value="1"/>
</dbReference>
<dbReference type="GO" id="GO:0005524">
    <property type="term" value="F:ATP binding"/>
    <property type="evidence" value="ECO:0007669"/>
    <property type="project" value="UniProtKB-KW"/>
</dbReference>
<dbReference type="InterPro" id="IPR009057">
    <property type="entry name" value="Homeodomain-like_sf"/>
</dbReference>
<organism evidence="9 10">
    <name type="scientific">Brevibacillus fluminis</name>
    <dbReference type="NCBI Taxonomy" id="511487"/>
    <lineage>
        <taxon>Bacteria</taxon>
        <taxon>Bacillati</taxon>
        <taxon>Bacillota</taxon>
        <taxon>Bacilli</taxon>
        <taxon>Bacillales</taxon>
        <taxon>Paenibacillaceae</taxon>
        <taxon>Brevibacillus</taxon>
    </lineage>
</organism>
<dbReference type="GO" id="GO:0006355">
    <property type="term" value="P:regulation of DNA-templated transcription"/>
    <property type="evidence" value="ECO:0007669"/>
    <property type="project" value="InterPro"/>
</dbReference>
<keyword evidence="5" id="KW-0238">DNA-binding</keyword>
<dbReference type="CDD" id="cd00009">
    <property type="entry name" value="AAA"/>
    <property type="match status" value="1"/>
</dbReference>
<sequence>MLLSITKVNEKEYEFVLGFTNLTRSSKELLVRGQHHPPLTQHELVWHSDKMKQILYIIEQVTHVDSTVLLLGESGVGKSAIAKAIHQMSLRKDKPFLTVNCGALPENLIESELFGYESGSFTGGKKGGQAGLFESAHTGTLFLDEIAELPYNAQSKLLEVLQENTFRRVGGIKKVEVDVRVIAATNKVLPTMIKQNRFREDLFYRLNVVPLEIPPLRERKEDIPLLLRYFLNKFNLKYKKGKRLSEETVQRFTQHLWPGNIRELENLVERIVVTDQAEEVTFADATSPAPQSPDAPELVIKGIMPLKQAKRQLERELVTRAYSQFGSTYKAAKVLEVDQSTIVKKLKDYNLVQETEE</sequence>
<accession>A0A3M8DPI0</accession>
<evidence type="ECO:0000256" key="6">
    <source>
        <dbReference type="ARBA" id="ARBA00023163"/>
    </source>
</evidence>
<dbReference type="InterPro" id="IPR030828">
    <property type="entry name" value="HTH_TyrR"/>
</dbReference>
<dbReference type="InterPro" id="IPR025944">
    <property type="entry name" value="Sigma_54_int_dom_CS"/>
</dbReference>
<dbReference type="SUPFAM" id="SSF52540">
    <property type="entry name" value="P-loop containing nucleoside triphosphate hydrolases"/>
    <property type="match status" value="1"/>
</dbReference>
<dbReference type="InterPro" id="IPR025662">
    <property type="entry name" value="Sigma_54_int_dom_ATP-bd_1"/>
</dbReference>
<dbReference type="PANTHER" id="PTHR32071:SF57">
    <property type="entry name" value="C4-DICARBOXYLATE TRANSPORT TRANSCRIPTIONAL REGULATORY PROTEIN DCTD"/>
    <property type="match status" value="1"/>
</dbReference>
<evidence type="ECO:0000256" key="5">
    <source>
        <dbReference type="ARBA" id="ARBA00023125"/>
    </source>
</evidence>
<dbReference type="PROSITE" id="PS50045">
    <property type="entry name" value="SIGMA54_INTERACT_4"/>
    <property type="match status" value="1"/>
</dbReference>
<evidence type="ECO:0000256" key="3">
    <source>
        <dbReference type="ARBA" id="ARBA00022840"/>
    </source>
</evidence>
<dbReference type="PANTHER" id="PTHR32071">
    <property type="entry name" value="TRANSCRIPTIONAL REGULATORY PROTEIN"/>
    <property type="match status" value="1"/>
</dbReference>
<dbReference type="InterPro" id="IPR025943">
    <property type="entry name" value="Sigma_54_int_dom_ATP-bd_2"/>
</dbReference>
<dbReference type="Proteomes" id="UP000271031">
    <property type="component" value="Unassembled WGS sequence"/>
</dbReference>
<keyword evidence="6" id="KW-0804">Transcription</keyword>
<evidence type="ECO:0000256" key="1">
    <source>
        <dbReference type="ARBA" id="ARBA00022741"/>
    </source>
</evidence>
<dbReference type="Gene3D" id="3.40.50.300">
    <property type="entry name" value="P-loop containing nucleotide triphosphate hydrolases"/>
    <property type="match status" value="1"/>
</dbReference>